<accession>A0ABY3REH2</accession>
<dbReference type="PANTHER" id="PTHR43581">
    <property type="entry name" value="ATP/GTP PHOSPHATASE"/>
    <property type="match status" value="1"/>
</dbReference>
<evidence type="ECO:0000313" key="3">
    <source>
        <dbReference type="EMBL" id="UFZ05054.1"/>
    </source>
</evidence>
<reference evidence="3" key="1">
    <citation type="journal article" date="2024" name="Antonie Van Leeuwenhoek">
        <title>Bradyrhizobium ontarionense sp. nov., a novel bacterial symbiont isolated from Aeschynomene indica (Indian jointvetch), harbours photosynthesis, nitrogen fixation and nitrous oxide (N2O) reductase genes.</title>
        <authorList>
            <person name="Bromfield E.S.P."/>
            <person name="Cloutier S."/>
        </authorList>
    </citation>
    <scope>NUCLEOTIDE SEQUENCE</scope>
    <source>
        <strain evidence="3">A19</strain>
    </source>
</reference>
<keyword evidence="4" id="KW-1185">Reference proteome</keyword>
<feature type="domain" description="Endonuclease GajA/Old nuclease/RecF-like AAA" evidence="1">
    <location>
        <begin position="1"/>
        <end position="70"/>
    </location>
</feature>
<feature type="domain" description="ATPase AAA-type core" evidence="2">
    <location>
        <begin position="316"/>
        <end position="391"/>
    </location>
</feature>
<sequence>MRLNTVRIGSFKNLRDLSVDFDERSSYTVLVGENGAGKSNLIEALTLIFRNLDLDVEAPFDYDLNYECRESHIEIRAKADEFPTFRIKRAGETEYGELPRKTFMTEDRNGRPHYRPAFVFGYYSGPSDRLAVIFERHRERFYSWIIKSPEQRGKAISDPNALRRLFYAQTLHGQFALIAFFMEASDASKEDRDFLREHLQIEGLDSVLFALKEPPWKRKGGDPRFWNAVGEVQQFLSRLYQQAMLPLRMPRRIPVDLTKNPIVQSLYLFLSSAEALADVYRSYGDQYAFFTALESMHLSKVLAEVRTRVKMSAGAGGGNVTYRDLSEGEQQLLLVLGLLKFTARDEALFLLDEPDTHLNPAWSTQYLAFLDRFIKGRDSCHIVMSSHDPLVFAGLERAQVRIFRRDDKGRAVAELPEQDPRGMGVAAILTSDLFRLKTTLDTKTQAALDRQRVLAMKESLTPEEEAELGRIRDDLRGRGFDFTIRDPLYQEFLKAWTAQEDPAWRDVVELTPKQRAARGKLAARIVEELRREAGGS</sequence>
<dbReference type="Gene3D" id="3.40.50.300">
    <property type="entry name" value="P-loop containing nucleotide triphosphate hydrolases"/>
    <property type="match status" value="1"/>
</dbReference>
<evidence type="ECO:0000313" key="4">
    <source>
        <dbReference type="Proteomes" id="UP001431010"/>
    </source>
</evidence>
<dbReference type="EMBL" id="CP088156">
    <property type="protein sequence ID" value="UFZ05054.1"/>
    <property type="molecule type" value="Genomic_DNA"/>
</dbReference>
<dbReference type="Proteomes" id="UP001431010">
    <property type="component" value="Chromosome"/>
</dbReference>
<dbReference type="PANTHER" id="PTHR43581:SF4">
    <property type="entry name" value="ATP_GTP PHOSPHATASE"/>
    <property type="match status" value="1"/>
</dbReference>
<dbReference type="RefSeq" id="WP_231322711.1">
    <property type="nucleotide sequence ID" value="NZ_CP088156.1"/>
</dbReference>
<dbReference type="Pfam" id="PF13175">
    <property type="entry name" value="AAA_15"/>
    <property type="match status" value="1"/>
</dbReference>
<proteinExistence type="predicted"/>
<dbReference type="InterPro" id="IPR003959">
    <property type="entry name" value="ATPase_AAA_core"/>
</dbReference>
<evidence type="ECO:0000259" key="1">
    <source>
        <dbReference type="Pfam" id="PF13175"/>
    </source>
</evidence>
<evidence type="ECO:0000259" key="2">
    <source>
        <dbReference type="Pfam" id="PF13304"/>
    </source>
</evidence>
<dbReference type="SUPFAM" id="SSF52540">
    <property type="entry name" value="P-loop containing nucleoside triphosphate hydrolases"/>
    <property type="match status" value="1"/>
</dbReference>
<protein>
    <submittedName>
        <fullName evidence="3">AAA family ATPase</fullName>
    </submittedName>
</protein>
<dbReference type="InterPro" id="IPR027417">
    <property type="entry name" value="P-loop_NTPase"/>
</dbReference>
<gene>
    <name evidence="3" type="ORF">LQG66_01665</name>
</gene>
<dbReference type="InterPro" id="IPR051396">
    <property type="entry name" value="Bact_Antivir_Def_Nuclease"/>
</dbReference>
<dbReference type="Pfam" id="PF13304">
    <property type="entry name" value="AAA_21"/>
    <property type="match status" value="1"/>
</dbReference>
<organism evidence="3 4">
    <name type="scientific">Bradyrhizobium ontarionense</name>
    <dbReference type="NCBI Taxonomy" id="2898149"/>
    <lineage>
        <taxon>Bacteria</taxon>
        <taxon>Pseudomonadati</taxon>
        <taxon>Pseudomonadota</taxon>
        <taxon>Alphaproteobacteria</taxon>
        <taxon>Hyphomicrobiales</taxon>
        <taxon>Nitrobacteraceae</taxon>
        <taxon>Bradyrhizobium</taxon>
    </lineage>
</organism>
<dbReference type="InterPro" id="IPR041685">
    <property type="entry name" value="AAA_GajA/Old/RecF-like"/>
</dbReference>
<name>A0ABY3REH2_9BRAD</name>